<keyword evidence="3" id="KW-1185">Reference proteome</keyword>
<feature type="region of interest" description="Disordered" evidence="1">
    <location>
        <begin position="64"/>
        <end position="93"/>
    </location>
</feature>
<dbReference type="Proteomes" id="UP000011115">
    <property type="component" value="Unassembled WGS sequence"/>
</dbReference>
<dbReference type="PaxDb" id="4113-PGSC0003DMT400088083"/>
<feature type="compositionally biased region" description="Polar residues" evidence="1">
    <location>
        <begin position="84"/>
        <end position="93"/>
    </location>
</feature>
<name>M1DF73_SOLTU</name>
<dbReference type="HOGENOM" id="CLU_1542778_0_0_1"/>
<dbReference type="EnsemblPlants" id="PGSC0003DMT400088083">
    <property type="protein sequence ID" value="PGSC0003DMT400088083"/>
    <property type="gene ID" value="PGSC0003DMG400037654"/>
</dbReference>
<feature type="compositionally biased region" description="Polar residues" evidence="1">
    <location>
        <begin position="164"/>
        <end position="174"/>
    </location>
</feature>
<feature type="region of interest" description="Disordered" evidence="1">
    <location>
        <begin position="1"/>
        <end position="20"/>
    </location>
</feature>
<sequence>MCKVRPTTGPKDCSSDHGPWPWFVDRDPKLPFSEAIRRLTGRTVGQSTNRRSVRWLDHTTFKERGNNGRVQSTTSAAPADHLTRQGNSSGTDGNQCQNMLYALQACQDQEDSPNVVTGTLQVFHLDVYALLDPFTETRPIVLAEELPSHENNSEDPTSCIDGRASTSLSISTRS</sequence>
<protein>
    <recommendedName>
        <fullName evidence="4">Integrase core domain containing protein</fullName>
    </recommendedName>
</protein>
<organism evidence="2 3">
    <name type="scientific">Solanum tuberosum</name>
    <name type="common">Potato</name>
    <dbReference type="NCBI Taxonomy" id="4113"/>
    <lineage>
        <taxon>Eukaryota</taxon>
        <taxon>Viridiplantae</taxon>
        <taxon>Streptophyta</taxon>
        <taxon>Embryophyta</taxon>
        <taxon>Tracheophyta</taxon>
        <taxon>Spermatophyta</taxon>
        <taxon>Magnoliopsida</taxon>
        <taxon>eudicotyledons</taxon>
        <taxon>Gunneridae</taxon>
        <taxon>Pentapetalae</taxon>
        <taxon>asterids</taxon>
        <taxon>lamiids</taxon>
        <taxon>Solanales</taxon>
        <taxon>Solanaceae</taxon>
        <taxon>Solanoideae</taxon>
        <taxon>Solaneae</taxon>
        <taxon>Solanum</taxon>
    </lineage>
</organism>
<accession>M1DF73</accession>
<reference evidence="2" key="2">
    <citation type="submission" date="2015-06" db="UniProtKB">
        <authorList>
            <consortium name="EnsemblPlants"/>
        </authorList>
    </citation>
    <scope>IDENTIFICATION</scope>
    <source>
        <strain evidence="2">DM1-3 516 R44</strain>
    </source>
</reference>
<dbReference type="AlphaFoldDB" id="M1DF73"/>
<evidence type="ECO:0000256" key="1">
    <source>
        <dbReference type="SAM" id="MobiDB-lite"/>
    </source>
</evidence>
<feature type="region of interest" description="Disordered" evidence="1">
    <location>
        <begin position="145"/>
        <end position="174"/>
    </location>
</feature>
<evidence type="ECO:0008006" key="4">
    <source>
        <dbReference type="Google" id="ProtNLM"/>
    </source>
</evidence>
<dbReference type="Gramene" id="PGSC0003DMT400088083">
    <property type="protein sequence ID" value="PGSC0003DMT400088083"/>
    <property type="gene ID" value="PGSC0003DMG400037654"/>
</dbReference>
<evidence type="ECO:0000313" key="3">
    <source>
        <dbReference type="Proteomes" id="UP000011115"/>
    </source>
</evidence>
<dbReference type="InParanoid" id="M1DF73"/>
<evidence type="ECO:0000313" key="2">
    <source>
        <dbReference type="EnsemblPlants" id="PGSC0003DMT400088083"/>
    </source>
</evidence>
<proteinExistence type="predicted"/>
<reference evidence="3" key="1">
    <citation type="journal article" date="2011" name="Nature">
        <title>Genome sequence and analysis of the tuber crop potato.</title>
        <authorList>
            <consortium name="The Potato Genome Sequencing Consortium"/>
        </authorList>
    </citation>
    <scope>NUCLEOTIDE SEQUENCE [LARGE SCALE GENOMIC DNA]</scope>
    <source>
        <strain evidence="3">cv. DM1-3 516 R44</strain>
    </source>
</reference>